<feature type="compositionally biased region" description="Gly residues" evidence="3">
    <location>
        <begin position="416"/>
        <end position="425"/>
    </location>
</feature>
<feature type="compositionally biased region" description="Polar residues" evidence="3">
    <location>
        <begin position="1919"/>
        <end position="1932"/>
    </location>
</feature>
<feature type="compositionally biased region" description="Basic and acidic residues" evidence="3">
    <location>
        <begin position="740"/>
        <end position="767"/>
    </location>
</feature>
<feature type="compositionally biased region" description="Acidic residues" evidence="3">
    <location>
        <begin position="117"/>
        <end position="135"/>
    </location>
</feature>
<feature type="compositionally biased region" description="Basic and acidic residues" evidence="3">
    <location>
        <begin position="1452"/>
        <end position="1475"/>
    </location>
</feature>
<feature type="compositionally biased region" description="Basic and acidic residues" evidence="3">
    <location>
        <begin position="841"/>
        <end position="887"/>
    </location>
</feature>
<evidence type="ECO:0000256" key="3">
    <source>
        <dbReference type="SAM" id="MobiDB-lite"/>
    </source>
</evidence>
<evidence type="ECO:0000259" key="4">
    <source>
        <dbReference type="PROSITE" id="PS50102"/>
    </source>
</evidence>
<protein>
    <recommendedName>
        <fullName evidence="4">RRM domain-containing protein</fullName>
    </recommendedName>
</protein>
<feature type="compositionally biased region" description="Low complexity" evidence="3">
    <location>
        <begin position="390"/>
        <end position="400"/>
    </location>
</feature>
<dbReference type="InterPro" id="IPR035979">
    <property type="entry name" value="RBD_domain_sf"/>
</dbReference>
<feature type="domain" description="RRM" evidence="4">
    <location>
        <begin position="1029"/>
        <end position="1104"/>
    </location>
</feature>
<feature type="compositionally biased region" description="Basic and acidic residues" evidence="3">
    <location>
        <begin position="1671"/>
        <end position="1688"/>
    </location>
</feature>
<feature type="compositionally biased region" description="Acidic residues" evidence="3">
    <location>
        <begin position="86"/>
        <end position="97"/>
    </location>
</feature>
<feature type="region of interest" description="Disordered" evidence="3">
    <location>
        <begin position="1354"/>
        <end position="1520"/>
    </location>
</feature>
<evidence type="ECO:0000313" key="6">
    <source>
        <dbReference type="Proteomes" id="UP000557509"/>
    </source>
</evidence>
<feature type="region of interest" description="Disordered" evidence="3">
    <location>
        <begin position="1110"/>
        <end position="1303"/>
    </location>
</feature>
<feature type="compositionally biased region" description="Basic and acidic residues" evidence="3">
    <location>
        <begin position="1847"/>
        <end position="1861"/>
    </location>
</feature>
<feature type="compositionally biased region" description="Pro residues" evidence="3">
    <location>
        <begin position="480"/>
        <end position="493"/>
    </location>
</feature>
<organism evidence="5 6">
    <name type="scientific">Toxoplasma gondii</name>
    <dbReference type="NCBI Taxonomy" id="5811"/>
    <lineage>
        <taxon>Eukaryota</taxon>
        <taxon>Sar</taxon>
        <taxon>Alveolata</taxon>
        <taxon>Apicomplexa</taxon>
        <taxon>Conoidasida</taxon>
        <taxon>Coccidia</taxon>
        <taxon>Eucoccidiorida</taxon>
        <taxon>Eimeriorina</taxon>
        <taxon>Sarcocystidae</taxon>
        <taxon>Toxoplasma</taxon>
    </lineage>
</organism>
<feature type="compositionally biased region" description="Pro residues" evidence="3">
    <location>
        <begin position="512"/>
        <end position="522"/>
    </location>
</feature>
<feature type="region of interest" description="Disordered" evidence="3">
    <location>
        <begin position="445"/>
        <end position="614"/>
    </location>
</feature>
<feature type="compositionally biased region" description="Basic and acidic residues" evidence="3">
    <location>
        <begin position="1888"/>
        <end position="1900"/>
    </location>
</feature>
<feature type="compositionally biased region" description="Basic and acidic residues" evidence="3">
    <location>
        <begin position="1605"/>
        <end position="1638"/>
    </location>
</feature>
<evidence type="ECO:0000256" key="2">
    <source>
        <dbReference type="SAM" id="Coils"/>
    </source>
</evidence>
<feature type="compositionally biased region" description="Basic residues" evidence="3">
    <location>
        <begin position="1714"/>
        <end position="1723"/>
    </location>
</feature>
<accession>A0A7J6K7D6</accession>
<feature type="compositionally biased region" description="Basic and acidic residues" evidence="3">
    <location>
        <begin position="1429"/>
        <end position="1444"/>
    </location>
</feature>
<dbReference type="CDD" id="cd00590">
    <property type="entry name" value="RRM_SF"/>
    <property type="match status" value="2"/>
</dbReference>
<keyword evidence="6" id="KW-1185">Reference proteome</keyword>
<keyword evidence="2" id="KW-0175">Coiled coil</keyword>
<dbReference type="InterPro" id="IPR012921">
    <property type="entry name" value="SPOC_C"/>
</dbReference>
<feature type="compositionally biased region" description="Pro residues" evidence="3">
    <location>
        <begin position="1281"/>
        <end position="1295"/>
    </location>
</feature>
<feature type="coiled-coil region" evidence="2">
    <location>
        <begin position="957"/>
        <end position="984"/>
    </location>
</feature>
<feature type="compositionally biased region" description="Low complexity" evidence="3">
    <location>
        <begin position="221"/>
        <end position="234"/>
    </location>
</feature>
<dbReference type="Pfam" id="PF07744">
    <property type="entry name" value="SPOC"/>
    <property type="match status" value="1"/>
</dbReference>
<dbReference type="EMBL" id="JAAUHK010000193">
    <property type="protein sequence ID" value="KAF4642609.1"/>
    <property type="molecule type" value="Genomic_DNA"/>
</dbReference>
<feature type="compositionally biased region" description="Gly residues" evidence="3">
    <location>
        <begin position="1796"/>
        <end position="1806"/>
    </location>
</feature>
<evidence type="ECO:0000313" key="5">
    <source>
        <dbReference type="EMBL" id="KAF4642609.1"/>
    </source>
</evidence>
<feature type="compositionally biased region" description="Acidic residues" evidence="3">
    <location>
        <begin position="159"/>
        <end position="179"/>
    </location>
</feature>
<reference evidence="5 6" key="1">
    <citation type="submission" date="2020-03" db="EMBL/GenBank/DDBJ databases">
        <title>Genome sequence of Toxoplasma gondii RH-88 strain.</title>
        <authorList>
            <person name="Lorenzi H.A."/>
            <person name="Venepally P."/>
            <person name="Rozenberg A."/>
            <person name="Sibley D."/>
        </authorList>
    </citation>
    <scope>NUCLEOTIDE SEQUENCE [LARGE SCALE GENOMIC DNA]</scope>
    <source>
        <strain evidence="5 6">RH-88</strain>
    </source>
</reference>
<feature type="compositionally biased region" description="Acidic residues" evidence="3">
    <location>
        <begin position="783"/>
        <end position="793"/>
    </location>
</feature>
<proteinExistence type="predicted"/>
<dbReference type="PANTHER" id="PTHR45733">
    <property type="entry name" value="FORMIN-J"/>
    <property type="match status" value="1"/>
</dbReference>
<feature type="region of interest" description="Disordered" evidence="3">
    <location>
        <begin position="367"/>
        <end position="425"/>
    </location>
</feature>
<dbReference type="PROSITE" id="PS50102">
    <property type="entry name" value="RRM"/>
    <property type="match status" value="2"/>
</dbReference>
<comment type="caution">
    <text evidence="5">The sequence shown here is derived from an EMBL/GenBank/DDBJ whole genome shotgun (WGS) entry which is preliminary data.</text>
</comment>
<dbReference type="Pfam" id="PF00076">
    <property type="entry name" value="RRM_1"/>
    <property type="match status" value="1"/>
</dbReference>
<dbReference type="VEuPathDB" id="ToxoDB:TGME49_206670"/>
<gene>
    <name evidence="5" type="ORF">TGRH88_033340</name>
</gene>
<keyword evidence="1" id="KW-0694">RNA-binding</keyword>
<feature type="compositionally biased region" description="Acidic residues" evidence="3">
    <location>
        <begin position="801"/>
        <end position="840"/>
    </location>
</feature>
<dbReference type="SUPFAM" id="SSF54928">
    <property type="entry name" value="RNA-binding domain, RBD"/>
    <property type="match status" value="2"/>
</dbReference>
<evidence type="ECO:0000256" key="1">
    <source>
        <dbReference type="PROSITE-ProRule" id="PRU00176"/>
    </source>
</evidence>
<feature type="compositionally biased region" description="Low complexity" evidence="3">
    <location>
        <begin position="1137"/>
        <end position="1173"/>
    </location>
</feature>
<feature type="compositionally biased region" description="Pro residues" evidence="3">
    <location>
        <begin position="463"/>
        <end position="473"/>
    </location>
</feature>
<dbReference type="InterPro" id="IPR000504">
    <property type="entry name" value="RRM_dom"/>
</dbReference>
<feature type="compositionally biased region" description="Basic and acidic residues" evidence="3">
    <location>
        <begin position="586"/>
        <end position="614"/>
    </location>
</feature>
<dbReference type="GO" id="GO:0003723">
    <property type="term" value="F:RNA binding"/>
    <property type="evidence" value="ECO:0007669"/>
    <property type="project" value="UniProtKB-UniRule"/>
</dbReference>
<dbReference type="Gene3D" id="3.30.70.330">
    <property type="match status" value="2"/>
</dbReference>
<dbReference type="InterPro" id="IPR012677">
    <property type="entry name" value="Nucleotide-bd_a/b_plait_sf"/>
</dbReference>
<feature type="compositionally biased region" description="Low complexity" evidence="3">
    <location>
        <begin position="449"/>
        <end position="462"/>
    </location>
</feature>
<sequence>MFKRCPSTGITAIITSMLMEHGRDQLCGGPLHAADRSLLHGLLVQSPVKNMEEEEAPPEGRETPCGGAGELKFESAVVHASVLESEGGEDREEEEREVEYGTGLHEGRLSPGQDQGEVLDEGGDADFADPEDEEKLDFSNEEPRDEGELSLDAQPLSGGEEELEGAQEDAGLDGGDGDPESTSGDAEPPPHSQEEASSTLPDTGEGRDGGFLRGSKRRARSSASSPRSVVSAERVSAALAEIANLCEPDSDEEGEISEDEVPFCRVTPQNPSFRSRTLEFLNLPPNLTHIALQEALSRVGEVEEVVSSRFASGQPDAGQGSDSSRRRASWLVRFRRADDAAAVRKSFDGKVFGKCMVQVLFARDTSRNAQNRRDNNLLSPDGASGKRQLGKGAAGANAGNVQNLRGRQSPPAPGASGPGTGAQGPGVGGAVAGCMGPGSGAGGGPPPVGVAGLPAGPGVRSPLGPPPPFPPRPGGAQGPVGPPMGGPLPPPIVGGPLGLPRAGFGGPMGLGGPPPPPPPPAPMMGRGGQSGPCCPPPPPPQQPGPGGVADGRPGGGKAVLRPRPDAAGVQGREVDAVGAGQGTGDAKVRLTPREEGPPTGEHAGEETKGEAARETGKVGGRRFAAGATGKVGVGGVAGSRERLTAEQRLERPVSFWREKMTIEEQMNDYRELWKKFGYTNRYLLLSNIPQSLLSMEAMTAWLQTTTGESDFDLEFIPPLPRATENEEESRASALCAQSREASDGGDRDGDVRLEGEQEKGEGESEERGDVEDEGATTPHSEAAEESGVPEEEADMHSGEGQDGEEGDEGREQEDDDREQDDEDGEQEDEDREQEEDLEKPEEEHAEHLGDEESHERDGEDKDGEEKGQKVAEDKFQGGDASLDRDSSEPEVAGDGGEPQEGDLATLSGGAADTAGSAGEEDESLPTSGLETEMETGVEKRETDEVKKEIKDEGDGTADALVAAVKEEKDEKLQLETEVKEATGAAAAGPEVVAHITYRTKKACMAAQKKLEVNEIGIEIEPAGPRKANSVLWLGNVREFMCKKPEQDRLRSLFEHFGEVVRFRLLAEKTCGFVHYRRTRDAVKARNHLYGLLVGREIYLNVDFSPLDPNASHASTGGDGSGAQAAAANRRNRHARSRSPSASSRFRTGSSRRGQAATAAGSGSAAFAPAGPSGDPRHLNPSTGQRHTGGMSQGGVPPPSPASGGGGPVACRGQQFQGLRSMDGPPGPPGPSAGGPNGPGSIPPPPGCPWGGGSAPQGSKRPGANAGLQGSQQGEGFSGNAPFPPSRHPLPPPPGSPYNMPANAGPGVLAPGGAVGPHGAGASLHFGGVWPHAEGMAASGHLRKDAKGGGMLLEGPGVATLGPGNRGGRGRGGRGLAFQGNLSGAGHAPPGEAGPEGHLGRGRQRRRKDRGLGNEGGSSSESDQEDGDRTEESGHGKRRRNSGDRGRRHRKDERRGDKDKEDSLLGLIRERLRERAAASVGSGGFGRGQDEEGTNSGVQPHTTGRKADGSSSDPLMDLLRGDPSLLDSMILDLAKERLKAELFSKADGPSASGTHAARPLREPGSKLGDPSMPSPGQADDRDRERQGAGAGPADGVPDGRRRRSHERSTEGPRSSHRDGSNEERGTGRPHLGDADDGRRGGARGRVYPLEGRLGRAVGGYMNGEAEDATSLHGRERRNSRDRGRERDRGPGSSLLDLPHYPGGGGPDGDGDRGRGRDKRGRNRYSRGGETAMSSRSRSRSRGSDMGERAVYYPSNRFDEGLLGRGDMGDRRGAGAFDSRGVGADSVYHHHSMQGRRMGPGGDAGYGMMGSMPDMPRMRGGVLGAPRGAHAMGSERDRSPFGPNKRQRRYYDEYGYRGSDRNPRGPSPDPMVGRGRRSPPFSAYPGRSYGLDEHRLGDKVQLMDEEEREGGKGLIRAASGLQGSFESDSHSPPQASGGRRRSMNRQRGESRRSCSRGSLDEDESERPTAGKMGTNRGEAGGEDEESGQLLMVCRVLKQGQRLCNMSAKFVRGDPSIRPPGVLDVNQRANLDRLQTHLRRGRQGGSAPHSSGEGSLRYSIWQLGADTRQDSRQYDELCDYFINKERVGLLESPSQAIYMVPPNPKYIKPLDLPDANFMYAYVIAK</sequence>
<dbReference type="InterPro" id="IPR051144">
    <property type="entry name" value="Formin_homology_domain"/>
</dbReference>
<dbReference type="Proteomes" id="UP000557509">
    <property type="component" value="Unassembled WGS sequence"/>
</dbReference>
<feature type="compositionally biased region" description="Basic and acidic residues" evidence="3">
    <location>
        <begin position="1755"/>
        <end position="1771"/>
    </location>
</feature>
<feature type="compositionally biased region" description="Low complexity" evidence="3">
    <location>
        <begin position="903"/>
        <end position="917"/>
    </location>
</feature>
<feature type="compositionally biased region" description="Basic and acidic residues" evidence="3">
    <location>
        <begin position="936"/>
        <end position="953"/>
    </location>
</feature>
<feature type="region of interest" description="Disordered" evidence="3">
    <location>
        <begin position="723"/>
        <end position="954"/>
    </location>
</feature>
<feature type="region of interest" description="Disordered" evidence="3">
    <location>
        <begin position="83"/>
        <end position="234"/>
    </location>
</feature>
<feature type="region of interest" description="Disordered" evidence="3">
    <location>
        <begin position="1542"/>
        <end position="1983"/>
    </location>
</feature>
<feature type="compositionally biased region" description="Basic residues" evidence="3">
    <location>
        <begin position="1399"/>
        <end position="1408"/>
    </location>
</feature>
<feature type="compositionally biased region" description="Pro residues" evidence="3">
    <location>
        <begin position="533"/>
        <end position="543"/>
    </location>
</feature>
<name>A0A7J6K7D6_TOXGO</name>
<dbReference type="SMART" id="SM00360">
    <property type="entry name" value="RRM"/>
    <property type="match status" value="2"/>
</dbReference>
<feature type="compositionally biased region" description="Low complexity" evidence="3">
    <location>
        <begin position="1383"/>
        <end position="1392"/>
    </location>
</feature>
<feature type="compositionally biased region" description="Gly residues" evidence="3">
    <location>
        <begin position="544"/>
        <end position="557"/>
    </location>
</feature>
<feature type="domain" description="RRM" evidence="4">
    <location>
        <begin position="276"/>
        <end position="364"/>
    </location>
</feature>